<dbReference type="InterPro" id="IPR007750">
    <property type="entry name" value="DUF674"/>
</dbReference>
<keyword evidence="2" id="KW-1185">Reference proteome</keyword>
<dbReference type="AlphaFoldDB" id="A0A2U1KP11"/>
<evidence type="ECO:0000313" key="2">
    <source>
        <dbReference type="Proteomes" id="UP000245207"/>
    </source>
</evidence>
<evidence type="ECO:0008006" key="3">
    <source>
        <dbReference type="Google" id="ProtNLM"/>
    </source>
</evidence>
<name>A0A2U1KP11_ARTAN</name>
<reference evidence="1 2" key="1">
    <citation type="journal article" date="2018" name="Mol. Plant">
        <title>The genome of Artemisia annua provides insight into the evolution of Asteraceae family and artemisinin biosynthesis.</title>
        <authorList>
            <person name="Shen Q."/>
            <person name="Zhang L."/>
            <person name="Liao Z."/>
            <person name="Wang S."/>
            <person name="Yan T."/>
            <person name="Shi P."/>
            <person name="Liu M."/>
            <person name="Fu X."/>
            <person name="Pan Q."/>
            <person name="Wang Y."/>
            <person name="Lv Z."/>
            <person name="Lu X."/>
            <person name="Zhang F."/>
            <person name="Jiang W."/>
            <person name="Ma Y."/>
            <person name="Chen M."/>
            <person name="Hao X."/>
            <person name="Li L."/>
            <person name="Tang Y."/>
            <person name="Lv G."/>
            <person name="Zhou Y."/>
            <person name="Sun X."/>
            <person name="Brodelius P.E."/>
            <person name="Rose J.K.C."/>
            <person name="Tang K."/>
        </authorList>
    </citation>
    <scope>NUCLEOTIDE SEQUENCE [LARGE SCALE GENOMIC DNA]</scope>
    <source>
        <strain evidence="2">cv. Huhao1</strain>
        <tissue evidence="1">Leaf</tissue>
    </source>
</reference>
<evidence type="ECO:0000313" key="1">
    <source>
        <dbReference type="EMBL" id="PWA38451.1"/>
    </source>
</evidence>
<dbReference type="STRING" id="35608.A0A2U1KP11"/>
<dbReference type="EMBL" id="PKPP01015616">
    <property type="protein sequence ID" value="PWA38451.1"/>
    <property type="molecule type" value="Genomic_DNA"/>
</dbReference>
<dbReference type="PANTHER" id="PTHR33103">
    <property type="entry name" value="OS01G0153900 PROTEIN"/>
    <property type="match status" value="1"/>
</dbReference>
<dbReference type="Proteomes" id="UP000245207">
    <property type="component" value="Unassembled WGS sequence"/>
</dbReference>
<organism evidence="1 2">
    <name type="scientific">Artemisia annua</name>
    <name type="common">Sweet wormwood</name>
    <dbReference type="NCBI Taxonomy" id="35608"/>
    <lineage>
        <taxon>Eukaryota</taxon>
        <taxon>Viridiplantae</taxon>
        <taxon>Streptophyta</taxon>
        <taxon>Embryophyta</taxon>
        <taxon>Tracheophyta</taxon>
        <taxon>Spermatophyta</taxon>
        <taxon>Magnoliopsida</taxon>
        <taxon>eudicotyledons</taxon>
        <taxon>Gunneridae</taxon>
        <taxon>Pentapetalae</taxon>
        <taxon>asterids</taxon>
        <taxon>campanulids</taxon>
        <taxon>Asterales</taxon>
        <taxon>Asteraceae</taxon>
        <taxon>Asteroideae</taxon>
        <taxon>Anthemideae</taxon>
        <taxon>Artemisiinae</taxon>
        <taxon>Artemisia</taxon>
    </lineage>
</organism>
<gene>
    <name evidence="1" type="ORF">CTI12_AA581210</name>
</gene>
<dbReference type="OrthoDB" id="2014278at2759"/>
<comment type="caution">
    <text evidence="1">The sequence shown here is derived from an EMBL/GenBank/DDBJ whole genome shotgun (WGS) entry which is preliminary data.</text>
</comment>
<dbReference type="PANTHER" id="PTHR33103:SF26">
    <property type="entry name" value="DUF674 DOMAIN-CONTAINING PROTEIN"/>
    <property type="match status" value="1"/>
</dbReference>
<protein>
    <recommendedName>
        <fullName evidence="3">DUF674 domain-containing protein</fullName>
    </recommendedName>
</protein>
<sequence length="342" mass="38736">MASSMVSLKLLIDRKGERVLFAEAGKDFVDFLFTLFTLPIGPVIKLLNNEKDTVGSVNKLYQSILDLHNDHIQYDQQKEVGTKRKYSNSSSSRYDPLPVGDWWPPSPTPTTVKYFYTCDRCTNPLSPVANCICKTCGYMMTKVVTHYVIPTTSTTAPVHDEGFVKGLSRFMIMDDLAVAPWSNISSISLLSKFNIKDVSALEEKDVQISMNEGLKLLKHALGSKTVLTDIFLATKDENLQEPKRSTTTFKRANQQATIAWSMHREHMEKLVLEYKPTTSKEDRKPSPCVHREDRRDLNKKWVGFSKYTPTEEFCKHPIFPCAESANVQISVLSPRQETVSAL</sequence>
<dbReference type="Pfam" id="PF05056">
    <property type="entry name" value="DUF674"/>
    <property type="match status" value="1"/>
</dbReference>
<accession>A0A2U1KP11</accession>
<proteinExistence type="predicted"/>